<gene>
    <name evidence="2" type="ORF">Csp3_JD06.012</name>
</gene>
<dbReference type="AlphaFoldDB" id="B6VC03"/>
<name>B6VC03_9PELO</name>
<organism evidence="2">
    <name type="scientific">Caenorhabditis angaria</name>
    <dbReference type="NCBI Taxonomy" id="860376"/>
    <lineage>
        <taxon>Eukaryota</taxon>
        <taxon>Metazoa</taxon>
        <taxon>Ecdysozoa</taxon>
        <taxon>Nematoda</taxon>
        <taxon>Chromadorea</taxon>
        <taxon>Rhabditida</taxon>
        <taxon>Rhabditina</taxon>
        <taxon>Rhabditomorpha</taxon>
        <taxon>Rhabditoidea</taxon>
        <taxon>Rhabditidae</taxon>
        <taxon>Peloderinae</taxon>
        <taxon>Caenorhabditis</taxon>
    </lineage>
</organism>
<reference evidence="2" key="1">
    <citation type="journal article" date="2008" name="Genome Res.">
        <title>Multigenome DNA sequence conservation identifies Hox cis-regulatory elements.</title>
        <authorList>
            <person name="Kuntz S.G."/>
            <person name="Schwarz E.M."/>
            <person name="DeModena J.A."/>
            <person name="De Buysscher T."/>
            <person name="Trout D."/>
            <person name="Shizuya H."/>
            <person name="Sternberg P.W."/>
            <person name="Wold B.J."/>
        </authorList>
    </citation>
    <scope>NUCLEOTIDE SEQUENCE</scope>
    <source>
        <strain evidence="2">PS1010</strain>
    </source>
</reference>
<feature type="signal peptide" evidence="1">
    <location>
        <begin position="1"/>
        <end position="17"/>
    </location>
</feature>
<dbReference type="EMBL" id="FJ362380">
    <property type="protein sequence ID" value="ACI49246.1"/>
    <property type="molecule type" value="Genomic_DNA"/>
</dbReference>
<protein>
    <submittedName>
        <fullName evidence="2">Uncharacterized protein</fullName>
    </submittedName>
</protein>
<feature type="chain" id="PRO_5002851214" evidence="1">
    <location>
        <begin position="18"/>
        <end position="136"/>
    </location>
</feature>
<accession>B6VC03</accession>
<evidence type="ECO:0000313" key="2">
    <source>
        <dbReference type="EMBL" id="ACI49246.1"/>
    </source>
</evidence>
<sequence>MIKNLAFLSICIVSSLARDTKLEKYAKQFSPKTIVEGDHISRQYPKFLMEVTLSFGMNEETTKFIEAVIEKNFNGNLHDLDGMNTMAETIQDMLGGYWSVQIFEDPYIFANTAFRRSSSFVVFDVNKMGIAAIKEG</sequence>
<keyword evidence="1" id="KW-0732">Signal</keyword>
<proteinExistence type="predicted"/>
<evidence type="ECO:0000256" key="1">
    <source>
        <dbReference type="SAM" id="SignalP"/>
    </source>
</evidence>